<organism evidence="8 9">
    <name type="scientific">Pseudoscardovia radai</name>
    <dbReference type="NCBI Taxonomy" id="987066"/>
    <lineage>
        <taxon>Bacteria</taxon>
        <taxon>Bacillati</taxon>
        <taxon>Actinomycetota</taxon>
        <taxon>Actinomycetes</taxon>
        <taxon>Bifidobacteriales</taxon>
        <taxon>Bifidobacteriaceae</taxon>
        <taxon>Pseudoscardovia</taxon>
    </lineage>
</organism>
<evidence type="ECO:0000256" key="3">
    <source>
        <dbReference type="ARBA" id="ARBA00022692"/>
    </source>
</evidence>
<dbReference type="InterPro" id="IPR000620">
    <property type="entry name" value="EamA_dom"/>
</dbReference>
<proteinExistence type="inferred from homology"/>
<evidence type="ECO:0000313" key="8">
    <source>
        <dbReference type="EMBL" id="OZG51438.1"/>
    </source>
</evidence>
<dbReference type="PANTHER" id="PTHR32322">
    <property type="entry name" value="INNER MEMBRANE TRANSPORTER"/>
    <property type="match status" value="1"/>
</dbReference>
<protein>
    <submittedName>
        <fullName evidence="8">EamA-like transporter family</fullName>
    </submittedName>
</protein>
<comment type="caution">
    <text evidence="8">The sequence shown here is derived from an EMBL/GenBank/DDBJ whole genome shotgun (WGS) entry which is preliminary data.</text>
</comment>
<evidence type="ECO:0000256" key="2">
    <source>
        <dbReference type="ARBA" id="ARBA00007362"/>
    </source>
</evidence>
<gene>
    <name evidence="8" type="ORF">PSRA_1073</name>
</gene>
<dbReference type="AlphaFoldDB" id="A0A261EX61"/>
<sequence>MSSSLTIGFLLAAGGAVLWGLNGTLSKYLMTRYAVTPLWFSCVRQVGAGLLFLVFALLRTPRSLADVFSSWRHVGTMAMLSVTCVLIVQLGYLETIDWTNSATATVLQSVNIVMVLVYVCIAHRKAPRARDIVGSLLALAGVYLLATGGNPHNLALPWQGIVWGLVNAAGGAALSIFPTRAIRTWGSFTVNAVTFLFSGAVLVAVDRPWGHVPPLDAAGWWLLAASVVFGTFASFGMFLKGVTMIGPVRGTMVGTIEPLTATVSSVACLGAHFAATDLAGFAMIIAMVFLTV</sequence>
<feature type="transmembrane region" description="Helical" evidence="6">
    <location>
        <begin position="98"/>
        <end position="120"/>
    </location>
</feature>
<dbReference type="InterPro" id="IPR037185">
    <property type="entry name" value="EmrE-like"/>
</dbReference>
<comment type="subcellular location">
    <subcellularLocation>
        <location evidence="1">Membrane</location>
        <topology evidence="1">Multi-pass membrane protein</topology>
    </subcellularLocation>
</comment>
<reference evidence="8 9" key="1">
    <citation type="journal article" date="2017" name="BMC Genomics">
        <title>Comparative genomic and phylogenomic analyses of the Bifidobacteriaceae family.</title>
        <authorList>
            <person name="Lugli G.A."/>
            <person name="Milani C."/>
            <person name="Turroni F."/>
            <person name="Duranti S."/>
            <person name="Mancabelli L."/>
            <person name="Mangifesta M."/>
            <person name="Ferrario C."/>
            <person name="Modesto M."/>
            <person name="Mattarelli P."/>
            <person name="Jiri K."/>
            <person name="van Sinderen D."/>
            <person name="Ventura M."/>
        </authorList>
    </citation>
    <scope>NUCLEOTIDE SEQUENCE [LARGE SCALE GENOMIC DNA]</scope>
    <source>
        <strain evidence="8 9">DSM 24742</strain>
    </source>
</reference>
<name>A0A261EX61_9BIFI</name>
<feature type="transmembrane region" description="Helical" evidence="6">
    <location>
        <begin position="132"/>
        <end position="150"/>
    </location>
</feature>
<evidence type="ECO:0000259" key="7">
    <source>
        <dbReference type="Pfam" id="PF00892"/>
    </source>
</evidence>
<keyword evidence="4 6" id="KW-1133">Transmembrane helix</keyword>
<dbReference type="GO" id="GO:0016020">
    <property type="term" value="C:membrane"/>
    <property type="evidence" value="ECO:0007669"/>
    <property type="project" value="UniProtKB-SubCell"/>
</dbReference>
<dbReference type="SUPFAM" id="SSF103481">
    <property type="entry name" value="Multidrug resistance efflux transporter EmrE"/>
    <property type="match status" value="2"/>
</dbReference>
<feature type="transmembrane region" description="Helical" evidence="6">
    <location>
        <begin position="156"/>
        <end position="177"/>
    </location>
</feature>
<feature type="transmembrane region" description="Helical" evidence="6">
    <location>
        <begin position="184"/>
        <end position="205"/>
    </location>
</feature>
<keyword evidence="5 6" id="KW-0472">Membrane</keyword>
<dbReference type="EMBL" id="MWWR01000008">
    <property type="protein sequence ID" value="OZG51438.1"/>
    <property type="molecule type" value="Genomic_DNA"/>
</dbReference>
<keyword evidence="3 6" id="KW-0812">Transmembrane</keyword>
<evidence type="ECO:0000256" key="4">
    <source>
        <dbReference type="ARBA" id="ARBA00022989"/>
    </source>
</evidence>
<dbReference type="InterPro" id="IPR050638">
    <property type="entry name" value="AA-Vitamin_Transporters"/>
</dbReference>
<feature type="domain" description="EamA" evidence="7">
    <location>
        <begin position="7"/>
        <end position="146"/>
    </location>
</feature>
<feature type="transmembrane region" description="Helical" evidence="6">
    <location>
        <begin position="70"/>
        <end position="92"/>
    </location>
</feature>
<comment type="similarity">
    <text evidence="2">Belongs to the EamA transporter family.</text>
</comment>
<evidence type="ECO:0000256" key="6">
    <source>
        <dbReference type="SAM" id="Phobius"/>
    </source>
</evidence>
<dbReference type="Pfam" id="PF00892">
    <property type="entry name" value="EamA"/>
    <property type="match status" value="2"/>
</dbReference>
<keyword evidence="9" id="KW-1185">Reference proteome</keyword>
<dbReference type="Proteomes" id="UP000216725">
    <property type="component" value="Unassembled WGS sequence"/>
</dbReference>
<feature type="transmembrane region" description="Helical" evidence="6">
    <location>
        <begin position="259"/>
        <end position="290"/>
    </location>
</feature>
<feature type="transmembrane region" description="Helical" evidence="6">
    <location>
        <begin position="217"/>
        <end position="239"/>
    </location>
</feature>
<feature type="transmembrane region" description="Helical" evidence="6">
    <location>
        <begin position="36"/>
        <end position="58"/>
    </location>
</feature>
<accession>A0A261EX61</accession>
<dbReference type="PANTHER" id="PTHR32322:SF2">
    <property type="entry name" value="EAMA DOMAIN-CONTAINING PROTEIN"/>
    <property type="match status" value="1"/>
</dbReference>
<evidence type="ECO:0000256" key="1">
    <source>
        <dbReference type="ARBA" id="ARBA00004141"/>
    </source>
</evidence>
<feature type="domain" description="EamA" evidence="7">
    <location>
        <begin position="159"/>
        <end position="291"/>
    </location>
</feature>
<evidence type="ECO:0000256" key="5">
    <source>
        <dbReference type="ARBA" id="ARBA00023136"/>
    </source>
</evidence>
<evidence type="ECO:0000313" key="9">
    <source>
        <dbReference type="Proteomes" id="UP000216725"/>
    </source>
</evidence>